<dbReference type="EMBL" id="WOCE01000001">
    <property type="protein sequence ID" value="KAE9622312.1"/>
    <property type="molecule type" value="Genomic_DNA"/>
</dbReference>
<protein>
    <submittedName>
        <fullName evidence="2">Uncharacterized protein</fullName>
    </submittedName>
</protein>
<accession>A0A6A4RBC7</accession>
<dbReference type="AlphaFoldDB" id="A0A6A4RBC7"/>
<gene>
    <name evidence="2" type="ORF">Lalb_Chr01g0023901</name>
</gene>
<reference evidence="3" key="1">
    <citation type="journal article" date="2020" name="Nat. Commun.">
        <title>Genome sequence of the cluster root forming white lupin.</title>
        <authorList>
            <person name="Hufnagel B."/>
            <person name="Marques A."/>
            <person name="Soriano A."/>
            <person name="Marques L."/>
            <person name="Divol F."/>
            <person name="Doumas P."/>
            <person name="Sallet E."/>
            <person name="Mancinotti D."/>
            <person name="Carrere S."/>
            <person name="Marande W."/>
            <person name="Arribat S."/>
            <person name="Keller J."/>
            <person name="Huneau C."/>
            <person name="Blein T."/>
            <person name="Aime D."/>
            <person name="Laguerre M."/>
            <person name="Taylor J."/>
            <person name="Schubert V."/>
            <person name="Nelson M."/>
            <person name="Geu-Flores F."/>
            <person name="Crespi M."/>
            <person name="Gallardo-Guerrero K."/>
            <person name="Delaux P.-M."/>
            <person name="Salse J."/>
            <person name="Berges H."/>
            <person name="Guyot R."/>
            <person name="Gouzy J."/>
            <person name="Peret B."/>
        </authorList>
    </citation>
    <scope>NUCLEOTIDE SEQUENCE [LARGE SCALE GENOMIC DNA]</scope>
    <source>
        <strain evidence="3">cv. Amiga</strain>
    </source>
</reference>
<dbReference type="OrthoDB" id="633301at2759"/>
<keyword evidence="1" id="KW-0175">Coiled coil</keyword>
<evidence type="ECO:0000313" key="3">
    <source>
        <dbReference type="Proteomes" id="UP000447434"/>
    </source>
</evidence>
<keyword evidence="3" id="KW-1185">Reference proteome</keyword>
<proteinExistence type="predicted"/>
<organism evidence="2 3">
    <name type="scientific">Lupinus albus</name>
    <name type="common">White lupine</name>
    <name type="synonym">Lupinus termis</name>
    <dbReference type="NCBI Taxonomy" id="3870"/>
    <lineage>
        <taxon>Eukaryota</taxon>
        <taxon>Viridiplantae</taxon>
        <taxon>Streptophyta</taxon>
        <taxon>Embryophyta</taxon>
        <taxon>Tracheophyta</taxon>
        <taxon>Spermatophyta</taxon>
        <taxon>Magnoliopsida</taxon>
        <taxon>eudicotyledons</taxon>
        <taxon>Gunneridae</taxon>
        <taxon>Pentapetalae</taxon>
        <taxon>rosids</taxon>
        <taxon>fabids</taxon>
        <taxon>Fabales</taxon>
        <taxon>Fabaceae</taxon>
        <taxon>Papilionoideae</taxon>
        <taxon>50 kb inversion clade</taxon>
        <taxon>genistoids sensu lato</taxon>
        <taxon>core genistoids</taxon>
        <taxon>Genisteae</taxon>
        <taxon>Lupinus</taxon>
    </lineage>
</organism>
<sequence>MSEETNRKLKEENDQHHWKQAISDETIRKLNKANDAYVQKEAMSEETNRKLKEENDQHVWKQATLEETINNLQAENELQTQRKTDLERRIAQLLSENSSLLKKEASLVETNNQLLDEKAVLSPKGESLERKINLLESDLNSLNEKENSTKDIISNLNEDISLLKGQVAELEESRNNLLLENQQLRENVSGLQSTIQNLENIRDSFSRDASAKDCASENEDLKSQIESAVVLVEKLMTENAELVEKVNELFIELEQKRWHAEVGFSGVTGSDGMTGFAKQAAVVTAVPESAEIMSLEEASMKDFTDAERLVPNSSLVSDDAGEIVQIPLDDNETVRDQELQDVANDVGNGDVPLADAPLIGAPFRLVSFVAKYVSGADLVNQTSSNSGR</sequence>
<feature type="coiled-coil region" evidence="1">
    <location>
        <begin position="37"/>
        <end position="252"/>
    </location>
</feature>
<dbReference type="Proteomes" id="UP000447434">
    <property type="component" value="Chromosome 1"/>
</dbReference>
<name>A0A6A4RBC7_LUPAL</name>
<evidence type="ECO:0000313" key="2">
    <source>
        <dbReference type="EMBL" id="KAE9622312.1"/>
    </source>
</evidence>
<evidence type="ECO:0000256" key="1">
    <source>
        <dbReference type="SAM" id="Coils"/>
    </source>
</evidence>
<comment type="caution">
    <text evidence="2">The sequence shown here is derived from an EMBL/GenBank/DDBJ whole genome shotgun (WGS) entry which is preliminary data.</text>
</comment>